<dbReference type="InterPro" id="IPR046347">
    <property type="entry name" value="bZIP_sf"/>
</dbReference>
<keyword evidence="4" id="KW-1185">Reference proteome</keyword>
<feature type="compositionally biased region" description="Basic and acidic residues" evidence="1">
    <location>
        <begin position="43"/>
        <end position="55"/>
    </location>
</feature>
<gene>
    <name evidence="3" type="ORF">NKR19_g1330</name>
</gene>
<evidence type="ECO:0000313" key="4">
    <source>
        <dbReference type="Proteomes" id="UP001174691"/>
    </source>
</evidence>
<dbReference type="PANTHER" id="PTHR39607:SF1">
    <property type="entry name" value="B-ZIP TRANSCRIPTION FACTOR (EUROFUNG)"/>
    <property type="match status" value="1"/>
</dbReference>
<dbReference type="InterPro" id="IPR052635">
    <property type="entry name" value="Sec_Metab_Biosynth_Reg"/>
</dbReference>
<feature type="domain" description="BZIP" evidence="2">
    <location>
        <begin position="53"/>
        <end position="68"/>
    </location>
</feature>
<proteinExistence type="predicted"/>
<dbReference type="GO" id="GO:0003700">
    <property type="term" value="F:DNA-binding transcription factor activity"/>
    <property type="evidence" value="ECO:0007669"/>
    <property type="project" value="InterPro"/>
</dbReference>
<dbReference type="PANTHER" id="PTHR39607">
    <property type="entry name" value="XANTHOCILLIN BIOSYNTHESIS CLUSTER TRANSCRIPTION FACTOR XANC-RELATED"/>
    <property type="match status" value="1"/>
</dbReference>
<dbReference type="Proteomes" id="UP001174691">
    <property type="component" value="Unassembled WGS sequence"/>
</dbReference>
<feature type="region of interest" description="Disordered" evidence="1">
    <location>
        <begin position="248"/>
        <end position="306"/>
    </location>
</feature>
<dbReference type="PROSITE" id="PS00036">
    <property type="entry name" value="BZIP_BASIC"/>
    <property type="match status" value="1"/>
</dbReference>
<evidence type="ECO:0000313" key="3">
    <source>
        <dbReference type="EMBL" id="KAJ9162408.1"/>
    </source>
</evidence>
<dbReference type="InterPro" id="IPR004827">
    <property type="entry name" value="bZIP"/>
</dbReference>
<sequence>MYTMAHQHTYAYAAVPAQAQQTRQYGSQGTSSAFSSSANPDEDWTKISDLAERRRIQNRIAQRNYRKKLKRRLEDLERRAGTSDGNSSGGDSKPSGAKSTKKAQTAPKAQKQQSTVHIAPVAPPKMPQSQFTPPMHADDEYLFPPTPYDERERSHSPQLFAYSTYPPPPEDMPLPPYGGQSHQQYRPMTTGEPYSDYLAATVPVTLPSMTHFSDAIKREPGSLGEDSGLTPYVYGSYLPGIDINAHSPYDNSNPHTPPLSHSFDHSSHGSDSGSYEGSYEYPEYPEYPTTPLSMPGSPCMVSGSYE</sequence>
<feature type="region of interest" description="Disordered" evidence="1">
    <location>
        <begin position="18"/>
        <end position="153"/>
    </location>
</feature>
<dbReference type="SUPFAM" id="SSF57959">
    <property type="entry name" value="Leucine zipper domain"/>
    <property type="match status" value="1"/>
</dbReference>
<evidence type="ECO:0000259" key="2">
    <source>
        <dbReference type="PROSITE" id="PS00036"/>
    </source>
</evidence>
<accession>A0AA38S7N2</accession>
<reference evidence="3" key="1">
    <citation type="submission" date="2022-07" db="EMBL/GenBank/DDBJ databases">
        <title>Fungi with potential for degradation of polypropylene.</title>
        <authorList>
            <person name="Gostincar C."/>
        </authorList>
    </citation>
    <scope>NUCLEOTIDE SEQUENCE</scope>
    <source>
        <strain evidence="3">EXF-13287</strain>
    </source>
</reference>
<protein>
    <submittedName>
        <fullName evidence="3">Transcription factor bZIP</fullName>
    </submittedName>
</protein>
<organism evidence="3 4">
    <name type="scientific">Coniochaeta hoffmannii</name>
    <dbReference type="NCBI Taxonomy" id="91930"/>
    <lineage>
        <taxon>Eukaryota</taxon>
        <taxon>Fungi</taxon>
        <taxon>Dikarya</taxon>
        <taxon>Ascomycota</taxon>
        <taxon>Pezizomycotina</taxon>
        <taxon>Sordariomycetes</taxon>
        <taxon>Sordariomycetidae</taxon>
        <taxon>Coniochaetales</taxon>
        <taxon>Coniochaetaceae</taxon>
        <taxon>Coniochaeta</taxon>
    </lineage>
</organism>
<feature type="compositionally biased region" description="Low complexity" evidence="1">
    <location>
        <begin position="269"/>
        <end position="287"/>
    </location>
</feature>
<feature type="compositionally biased region" description="Basic and acidic residues" evidence="1">
    <location>
        <begin position="72"/>
        <end position="81"/>
    </location>
</feature>
<dbReference type="AlphaFoldDB" id="A0AA38S7N2"/>
<evidence type="ECO:0000256" key="1">
    <source>
        <dbReference type="SAM" id="MobiDB-lite"/>
    </source>
</evidence>
<dbReference type="CDD" id="cd14688">
    <property type="entry name" value="bZIP_YAP"/>
    <property type="match status" value="1"/>
</dbReference>
<feature type="compositionally biased region" description="Low complexity" evidence="1">
    <location>
        <begin position="82"/>
        <end position="115"/>
    </location>
</feature>
<name>A0AA38S7N2_9PEZI</name>
<comment type="caution">
    <text evidence="3">The sequence shown here is derived from an EMBL/GenBank/DDBJ whole genome shotgun (WGS) entry which is preliminary data.</text>
</comment>
<dbReference type="EMBL" id="JANBVN010000012">
    <property type="protein sequence ID" value="KAJ9162408.1"/>
    <property type="molecule type" value="Genomic_DNA"/>
</dbReference>